<evidence type="ECO:0008006" key="5">
    <source>
        <dbReference type="Google" id="ProtNLM"/>
    </source>
</evidence>
<accession>A0AAD4M0L5</accession>
<evidence type="ECO:0000256" key="2">
    <source>
        <dbReference type="SAM" id="MobiDB-lite"/>
    </source>
</evidence>
<dbReference type="EMBL" id="WTXG01000040">
    <property type="protein sequence ID" value="KAI0297212.1"/>
    <property type="molecule type" value="Genomic_DNA"/>
</dbReference>
<evidence type="ECO:0000256" key="1">
    <source>
        <dbReference type="PROSITE-ProRule" id="PRU10141"/>
    </source>
</evidence>
<dbReference type="InterPro" id="IPR017441">
    <property type="entry name" value="Protein_kinase_ATP_BS"/>
</dbReference>
<reference evidence="3" key="1">
    <citation type="journal article" date="2022" name="New Phytol.">
        <title>Evolutionary transition to the ectomycorrhizal habit in the genomes of a hyperdiverse lineage of mushroom-forming fungi.</title>
        <authorList>
            <person name="Looney B."/>
            <person name="Miyauchi S."/>
            <person name="Morin E."/>
            <person name="Drula E."/>
            <person name="Courty P.E."/>
            <person name="Kohler A."/>
            <person name="Kuo A."/>
            <person name="LaButti K."/>
            <person name="Pangilinan J."/>
            <person name="Lipzen A."/>
            <person name="Riley R."/>
            <person name="Andreopoulos W."/>
            <person name="He G."/>
            <person name="Johnson J."/>
            <person name="Nolan M."/>
            <person name="Tritt A."/>
            <person name="Barry K.W."/>
            <person name="Grigoriev I.V."/>
            <person name="Nagy L.G."/>
            <person name="Hibbett D."/>
            <person name="Henrissat B."/>
            <person name="Matheny P.B."/>
            <person name="Labbe J."/>
            <person name="Martin F.M."/>
        </authorList>
    </citation>
    <scope>NUCLEOTIDE SEQUENCE</scope>
    <source>
        <strain evidence="3">BPL690</strain>
    </source>
</reference>
<feature type="region of interest" description="Disordered" evidence="2">
    <location>
        <begin position="1"/>
        <end position="22"/>
    </location>
</feature>
<dbReference type="GO" id="GO:0005524">
    <property type="term" value="F:ATP binding"/>
    <property type="evidence" value="ECO:0007669"/>
    <property type="project" value="UniProtKB-UniRule"/>
</dbReference>
<dbReference type="Proteomes" id="UP001203297">
    <property type="component" value="Unassembled WGS sequence"/>
</dbReference>
<gene>
    <name evidence="3" type="ORF">B0F90DRAFT_1741144</name>
</gene>
<proteinExistence type="predicted"/>
<dbReference type="AlphaFoldDB" id="A0AAD4M0L5"/>
<keyword evidence="1" id="KW-0067">ATP-binding</keyword>
<evidence type="ECO:0000313" key="4">
    <source>
        <dbReference type="Proteomes" id="UP001203297"/>
    </source>
</evidence>
<sequence length="348" mass="39350">MESAPRLTPRIKSSPPERKIESMPPNLEEFIPEDRLPYYIDVYDNDNGPGSKISRLVLPERPVYRHFGLSGLNLEIWTKFLERNPVRFVRRFPRPSPASIFDFDKGANGNDPKSTSGYPKIGQIDLRNHEYLGSGNHSYVALAPLTLPSTTDAPPVHGAVAVKLALFDEGELLMNEAKIYCAFPRELQEDRGFDLPSVVPKSYGYYQASHGAFESQSLVGEFTNYERKEICKVLQHVSTFLLIEHCGVQIDPLVGKEQEPVLSLFKRLHEANFVQGSPSPRNVVVQPGPLTVPKGERSLHKPSYRILDFGRGLSADFGIGRKHPEFLAERKEAEMKWAQERLSLNEYF</sequence>
<protein>
    <recommendedName>
        <fullName evidence="5">Protein kinase domain-containing protein</fullName>
    </recommendedName>
</protein>
<comment type="caution">
    <text evidence="3">The sequence shown here is derived from an EMBL/GenBank/DDBJ whole genome shotgun (WGS) entry which is preliminary data.</text>
</comment>
<organism evidence="3 4">
    <name type="scientific">Multifurca ochricompacta</name>
    <dbReference type="NCBI Taxonomy" id="376703"/>
    <lineage>
        <taxon>Eukaryota</taxon>
        <taxon>Fungi</taxon>
        <taxon>Dikarya</taxon>
        <taxon>Basidiomycota</taxon>
        <taxon>Agaricomycotina</taxon>
        <taxon>Agaricomycetes</taxon>
        <taxon>Russulales</taxon>
        <taxon>Russulaceae</taxon>
        <taxon>Multifurca</taxon>
    </lineage>
</organism>
<keyword evidence="4" id="KW-1185">Reference proteome</keyword>
<evidence type="ECO:0000313" key="3">
    <source>
        <dbReference type="EMBL" id="KAI0297212.1"/>
    </source>
</evidence>
<dbReference type="PROSITE" id="PS00107">
    <property type="entry name" value="PROTEIN_KINASE_ATP"/>
    <property type="match status" value="1"/>
</dbReference>
<keyword evidence="1" id="KW-0547">Nucleotide-binding</keyword>
<name>A0AAD4M0L5_9AGAM</name>
<feature type="binding site" evidence="1">
    <location>
        <position position="163"/>
    </location>
    <ligand>
        <name>ATP</name>
        <dbReference type="ChEBI" id="CHEBI:30616"/>
    </ligand>
</feature>